<dbReference type="PROSITE" id="PS50921">
    <property type="entry name" value="ANTAR"/>
    <property type="match status" value="1"/>
</dbReference>
<dbReference type="PIRSF" id="PIRSF036625">
    <property type="entry name" value="GAF_ANTAR"/>
    <property type="match status" value="1"/>
</dbReference>
<dbReference type="InterPro" id="IPR036388">
    <property type="entry name" value="WH-like_DNA-bd_sf"/>
</dbReference>
<evidence type="ECO:0000313" key="7">
    <source>
        <dbReference type="Proteomes" id="UP000616839"/>
    </source>
</evidence>
<dbReference type="SMART" id="SM00065">
    <property type="entry name" value="GAF"/>
    <property type="match status" value="1"/>
</dbReference>
<proteinExistence type="predicted"/>
<dbReference type="InterPro" id="IPR029016">
    <property type="entry name" value="GAF-like_dom_sf"/>
</dbReference>
<organism evidence="6 7">
    <name type="scientific">Nocardioides donggukensis</name>
    <dbReference type="NCBI Taxonomy" id="2774019"/>
    <lineage>
        <taxon>Bacteria</taxon>
        <taxon>Bacillati</taxon>
        <taxon>Actinomycetota</taxon>
        <taxon>Actinomycetes</taxon>
        <taxon>Propionibacteriales</taxon>
        <taxon>Nocardioidaceae</taxon>
        <taxon>Nocardioides</taxon>
    </lineage>
</organism>
<dbReference type="InterPro" id="IPR005561">
    <property type="entry name" value="ANTAR"/>
</dbReference>
<protein>
    <submittedName>
        <fullName evidence="6">GAF and ANTAR domain-containing protein</fullName>
    </submittedName>
</protein>
<reference evidence="6" key="1">
    <citation type="submission" date="2020-09" db="EMBL/GenBank/DDBJ databases">
        <title>Nocardioides sp. strain MJB4 16S ribosomal RNA gene Genome sequencing and assembly.</title>
        <authorList>
            <person name="Kim I."/>
        </authorList>
    </citation>
    <scope>NUCLEOTIDE SEQUENCE</scope>
    <source>
        <strain evidence="6">MJB4</strain>
    </source>
</reference>
<keyword evidence="3" id="KW-0805">Transcription regulation</keyword>
<evidence type="ECO:0000259" key="5">
    <source>
        <dbReference type="PROSITE" id="PS50921"/>
    </source>
</evidence>
<dbReference type="RefSeq" id="WP_192144223.1">
    <property type="nucleotide sequence ID" value="NZ_JACYXZ010000004.1"/>
</dbReference>
<dbReference type="SUPFAM" id="SSF55781">
    <property type="entry name" value="GAF domain-like"/>
    <property type="match status" value="1"/>
</dbReference>
<gene>
    <name evidence="6" type="ORF">IE331_14785</name>
</gene>
<feature type="domain" description="ANTAR" evidence="5">
    <location>
        <begin position="160"/>
        <end position="221"/>
    </location>
</feature>
<sequence>MGEGLELAELLAEVSRDLGREAVESVTFERVAHRALDVVPACEKAGVAVRKRRRRIATAAGTRDAVSVLDELQCRHGEGPTLIAAFDEDHCLVPDVPADTAFPTWSPAAAAVGLGSALSVRLAVEEQTLGALTLYSSRPRAFDATTVALARVYAAHAALALASAKTITGLSAALESRHLIGMAQGVLAHRYGVSFDRAFEVLMRSSNDTNTKLRDVAAGVLENGTLPELEREAG</sequence>
<dbReference type="AlphaFoldDB" id="A0A927K8F3"/>
<dbReference type="Proteomes" id="UP000616839">
    <property type="component" value="Unassembled WGS sequence"/>
</dbReference>
<dbReference type="GO" id="GO:0003723">
    <property type="term" value="F:RNA binding"/>
    <property type="evidence" value="ECO:0007669"/>
    <property type="project" value="InterPro"/>
</dbReference>
<dbReference type="SMART" id="SM01012">
    <property type="entry name" value="ANTAR"/>
    <property type="match status" value="1"/>
</dbReference>
<keyword evidence="1" id="KW-0808">Transferase</keyword>
<evidence type="ECO:0000256" key="1">
    <source>
        <dbReference type="ARBA" id="ARBA00022679"/>
    </source>
</evidence>
<name>A0A927K8F3_9ACTN</name>
<keyword evidence="4" id="KW-0804">Transcription</keyword>
<dbReference type="GO" id="GO:0016301">
    <property type="term" value="F:kinase activity"/>
    <property type="evidence" value="ECO:0007669"/>
    <property type="project" value="UniProtKB-KW"/>
</dbReference>
<dbReference type="InterPro" id="IPR003018">
    <property type="entry name" value="GAF"/>
</dbReference>
<evidence type="ECO:0000256" key="2">
    <source>
        <dbReference type="ARBA" id="ARBA00022777"/>
    </source>
</evidence>
<comment type="caution">
    <text evidence="6">The sequence shown here is derived from an EMBL/GenBank/DDBJ whole genome shotgun (WGS) entry which is preliminary data.</text>
</comment>
<keyword evidence="2" id="KW-0418">Kinase</keyword>
<evidence type="ECO:0000256" key="4">
    <source>
        <dbReference type="ARBA" id="ARBA00023163"/>
    </source>
</evidence>
<dbReference type="Gene3D" id="1.10.10.10">
    <property type="entry name" value="Winged helix-like DNA-binding domain superfamily/Winged helix DNA-binding domain"/>
    <property type="match status" value="1"/>
</dbReference>
<accession>A0A927K8F3</accession>
<dbReference type="Gene3D" id="3.30.450.40">
    <property type="match status" value="1"/>
</dbReference>
<dbReference type="Pfam" id="PF13185">
    <property type="entry name" value="GAF_2"/>
    <property type="match status" value="1"/>
</dbReference>
<evidence type="ECO:0000313" key="6">
    <source>
        <dbReference type="EMBL" id="MBD8870893.1"/>
    </source>
</evidence>
<keyword evidence="7" id="KW-1185">Reference proteome</keyword>
<dbReference type="InterPro" id="IPR011006">
    <property type="entry name" value="CheY-like_superfamily"/>
</dbReference>
<dbReference type="Pfam" id="PF03861">
    <property type="entry name" value="ANTAR"/>
    <property type="match status" value="1"/>
</dbReference>
<dbReference type="InterPro" id="IPR012074">
    <property type="entry name" value="GAF_ANTAR"/>
</dbReference>
<evidence type="ECO:0000256" key="3">
    <source>
        <dbReference type="ARBA" id="ARBA00023015"/>
    </source>
</evidence>
<dbReference type="EMBL" id="JACYXZ010000004">
    <property type="protein sequence ID" value="MBD8870893.1"/>
    <property type="molecule type" value="Genomic_DNA"/>
</dbReference>
<dbReference type="SUPFAM" id="SSF52172">
    <property type="entry name" value="CheY-like"/>
    <property type="match status" value="1"/>
</dbReference>